<evidence type="ECO:0000313" key="12">
    <source>
        <dbReference type="Proteomes" id="UP000007963"/>
    </source>
</evidence>
<accession>Q0CQ33</accession>
<evidence type="ECO:0000256" key="8">
    <source>
        <dbReference type="ARBA" id="ARBA00031195"/>
    </source>
</evidence>
<dbReference type="Pfam" id="PF02230">
    <property type="entry name" value="Abhydrolase_2"/>
    <property type="match status" value="2"/>
</dbReference>
<dbReference type="AlphaFoldDB" id="Q0CQ33"/>
<dbReference type="GO" id="GO:0006631">
    <property type="term" value="P:fatty acid metabolic process"/>
    <property type="evidence" value="ECO:0007669"/>
    <property type="project" value="UniProtKB-KW"/>
</dbReference>
<feature type="domain" description="Phospholipase/carboxylesterase/thioesterase" evidence="10">
    <location>
        <begin position="6"/>
        <end position="160"/>
    </location>
</feature>
<dbReference type="InterPro" id="IPR003140">
    <property type="entry name" value="PLipase/COase/thioEstase"/>
</dbReference>
<dbReference type="Proteomes" id="UP000007963">
    <property type="component" value="Unassembled WGS sequence"/>
</dbReference>
<dbReference type="OMA" id="IPINQWF"/>
<dbReference type="OrthoDB" id="2418081at2759"/>
<dbReference type="GO" id="GO:0005737">
    <property type="term" value="C:cytoplasm"/>
    <property type="evidence" value="ECO:0007669"/>
    <property type="project" value="TreeGrafter"/>
</dbReference>
<comment type="function">
    <text evidence="7">Hydrolyzes fatty acids from S-acylated cysteine residues in proteins with a strong preference for palmitoylated G-alpha proteins over other acyl substrates. Mediates the deacylation of G-alpha proteins such as GPA1 in vivo, but has weak or no activity toward palmitoylated Ras proteins. Has weak lysophospholipase activity in vitro; however such activity may not exist in vivo.</text>
</comment>
<evidence type="ECO:0000256" key="9">
    <source>
        <dbReference type="ARBA" id="ARBA00047337"/>
    </source>
</evidence>
<evidence type="ECO:0000256" key="3">
    <source>
        <dbReference type="ARBA" id="ARBA00014923"/>
    </source>
</evidence>
<proteinExistence type="inferred from homology"/>
<keyword evidence="6" id="KW-0443">Lipid metabolism</keyword>
<dbReference type="InterPro" id="IPR029058">
    <property type="entry name" value="AB_hydrolase_fold"/>
</dbReference>
<dbReference type="Gene3D" id="3.40.50.1820">
    <property type="entry name" value="alpha/beta hydrolase"/>
    <property type="match status" value="1"/>
</dbReference>
<evidence type="ECO:0000256" key="1">
    <source>
        <dbReference type="ARBA" id="ARBA00006499"/>
    </source>
</evidence>
<dbReference type="HOGENOM" id="CLU_049413_2_2_1"/>
<dbReference type="InterPro" id="IPR050565">
    <property type="entry name" value="LYPA1-2/EST-like"/>
</dbReference>
<dbReference type="GeneID" id="4318549"/>
<gene>
    <name evidence="11" type="ORF">ATEG_04201</name>
</gene>
<evidence type="ECO:0000256" key="5">
    <source>
        <dbReference type="ARBA" id="ARBA00022801"/>
    </source>
</evidence>
<keyword evidence="5" id="KW-0378">Hydrolase</keyword>
<comment type="similarity">
    <text evidence="1">Belongs to the AB hydrolase superfamily. AB hydrolase 2 family.</text>
</comment>
<dbReference type="PANTHER" id="PTHR10655:SF17">
    <property type="entry name" value="LYSOPHOSPHOLIPASE-LIKE PROTEIN 1"/>
    <property type="match status" value="1"/>
</dbReference>
<feature type="domain" description="Phospholipase/carboxylesterase/thioesterase" evidence="10">
    <location>
        <begin position="220"/>
        <end position="280"/>
    </location>
</feature>
<sequence length="290" mass="31700">MSSITIPPKSPTHTHTLILLHGRGSTGPVFSDPSLTTTTLATSLPTTKFIFPTAPIRRSTILRRSRIPQWFDNYSLDDPNERPELQAEGLADAAAFLRRLVDEEAGLLATMHEGDAYERVVVGGLSQGCAAAVTFVLAAGVRLGAFVGMSGWLPLERQIKGVMEDGRGGDEDCGVCFGDEEEEDEEEETSSVLRVVNHLRDVCDMEVVGPEREVQATRGLQTPVFLGHGVEDPKVSVRLGRKMVQVLDALGMDVTWKEYEGLGHWYRVPDEIEDIVAFLRDRVGVPGGTT</sequence>
<evidence type="ECO:0000256" key="4">
    <source>
        <dbReference type="ARBA" id="ARBA00022487"/>
    </source>
</evidence>
<dbReference type="eggNOG" id="KOG2112">
    <property type="taxonomic scope" value="Eukaryota"/>
</dbReference>
<comment type="catalytic activity">
    <reaction evidence="9">
        <text>S-hexadecanoyl-L-cysteinyl-[protein] + H2O = L-cysteinyl-[protein] + hexadecanoate + H(+)</text>
        <dbReference type="Rhea" id="RHEA:19233"/>
        <dbReference type="Rhea" id="RHEA-COMP:10131"/>
        <dbReference type="Rhea" id="RHEA-COMP:11032"/>
        <dbReference type="ChEBI" id="CHEBI:7896"/>
        <dbReference type="ChEBI" id="CHEBI:15377"/>
        <dbReference type="ChEBI" id="CHEBI:15378"/>
        <dbReference type="ChEBI" id="CHEBI:29950"/>
        <dbReference type="ChEBI" id="CHEBI:74151"/>
        <dbReference type="EC" id="3.1.2.22"/>
    </reaction>
</comment>
<evidence type="ECO:0000256" key="6">
    <source>
        <dbReference type="ARBA" id="ARBA00022832"/>
    </source>
</evidence>
<organism evidence="11 12">
    <name type="scientific">Aspergillus terreus (strain NIH 2624 / FGSC A1156)</name>
    <dbReference type="NCBI Taxonomy" id="341663"/>
    <lineage>
        <taxon>Eukaryota</taxon>
        <taxon>Fungi</taxon>
        <taxon>Dikarya</taxon>
        <taxon>Ascomycota</taxon>
        <taxon>Pezizomycotina</taxon>
        <taxon>Eurotiomycetes</taxon>
        <taxon>Eurotiomycetidae</taxon>
        <taxon>Eurotiales</taxon>
        <taxon>Aspergillaceae</taxon>
        <taxon>Aspergillus</taxon>
        <taxon>Aspergillus subgen. Circumdati</taxon>
    </lineage>
</organism>
<name>Q0CQ33_ASPTN</name>
<dbReference type="RefSeq" id="XP_001213379.1">
    <property type="nucleotide sequence ID" value="XM_001213379.1"/>
</dbReference>
<evidence type="ECO:0000256" key="7">
    <source>
        <dbReference type="ARBA" id="ARBA00029392"/>
    </source>
</evidence>
<protein>
    <recommendedName>
        <fullName evidence="3">Acyl-protein thioesterase 1</fullName>
        <ecNumber evidence="2">3.1.2.22</ecNumber>
    </recommendedName>
    <alternativeName>
        <fullName evidence="8">Palmitoyl-protein hydrolase</fullName>
    </alternativeName>
</protein>
<evidence type="ECO:0000259" key="10">
    <source>
        <dbReference type="Pfam" id="PF02230"/>
    </source>
</evidence>
<evidence type="ECO:0000256" key="2">
    <source>
        <dbReference type="ARBA" id="ARBA00012423"/>
    </source>
</evidence>
<dbReference type="EC" id="3.1.2.22" evidence="2"/>
<dbReference type="GO" id="GO:0052689">
    <property type="term" value="F:carboxylic ester hydrolase activity"/>
    <property type="evidence" value="ECO:0007669"/>
    <property type="project" value="UniProtKB-KW"/>
</dbReference>
<dbReference type="GO" id="GO:0008474">
    <property type="term" value="F:palmitoyl-(protein) hydrolase activity"/>
    <property type="evidence" value="ECO:0007669"/>
    <property type="project" value="UniProtKB-EC"/>
</dbReference>
<evidence type="ECO:0000313" key="11">
    <source>
        <dbReference type="EMBL" id="EAU36003.1"/>
    </source>
</evidence>
<dbReference type="SUPFAM" id="SSF53474">
    <property type="entry name" value="alpha/beta-Hydrolases"/>
    <property type="match status" value="1"/>
</dbReference>
<dbReference type="PANTHER" id="PTHR10655">
    <property type="entry name" value="LYSOPHOSPHOLIPASE-RELATED"/>
    <property type="match status" value="1"/>
</dbReference>
<dbReference type="VEuPathDB" id="FungiDB:ATEG_04201"/>
<dbReference type="EMBL" id="CH476598">
    <property type="protein sequence ID" value="EAU36003.1"/>
    <property type="molecule type" value="Genomic_DNA"/>
</dbReference>
<dbReference type="STRING" id="341663.Q0CQ33"/>
<keyword evidence="4" id="KW-0719">Serine esterase</keyword>
<keyword evidence="6" id="KW-0276">Fatty acid metabolism</keyword>
<reference evidence="12" key="1">
    <citation type="submission" date="2005-09" db="EMBL/GenBank/DDBJ databases">
        <title>Annotation of the Aspergillus terreus NIH2624 genome.</title>
        <authorList>
            <person name="Birren B.W."/>
            <person name="Lander E.S."/>
            <person name="Galagan J.E."/>
            <person name="Nusbaum C."/>
            <person name="Devon K."/>
            <person name="Henn M."/>
            <person name="Ma L.-J."/>
            <person name="Jaffe D.B."/>
            <person name="Butler J."/>
            <person name="Alvarez P."/>
            <person name="Gnerre S."/>
            <person name="Grabherr M."/>
            <person name="Kleber M."/>
            <person name="Mauceli E.W."/>
            <person name="Brockman W."/>
            <person name="Rounsley S."/>
            <person name="Young S.K."/>
            <person name="LaButti K."/>
            <person name="Pushparaj V."/>
            <person name="DeCaprio D."/>
            <person name="Crawford M."/>
            <person name="Koehrsen M."/>
            <person name="Engels R."/>
            <person name="Montgomery P."/>
            <person name="Pearson M."/>
            <person name="Howarth C."/>
            <person name="Larson L."/>
            <person name="Luoma S."/>
            <person name="White J."/>
            <person name="Alvarado L."/>
            <person name="Kodira C.D."/>
            <person name="Zeng Q."/>
            <person name="Oleary S."/>
            <person name="Yandava C."/>
            <person name="Denning D.W."/>
            <person name="Nierman W.C."/>
            <person name="Milne T."/>
            <person name="Madden K."/>
        </authorList>
    </citation>
    <scope>NUCLEOTIDE SEQUENCE [LARGE SCALE GENOMIC DNA]</scope>
    <source>
        <strain evidence="12">NIH 2624 / FGSC A1156</strain>
    </source>
</reference>